<accession>A0A4R1Q346</accession>
<dbReference type="EMBL" id="SLUI01000002">
    <property type="protein sequence ID" value="TCL39153.1"/>
    <property type="molecule type" value="Genomic_DNA"/>
</dbReference>
<dbReference type="InterPro" id="IPR050484">
    <property type="entry name" value="Transf_Hexapept/Carb_Anhydrase"/>
</dbReference>
<dbReference type="AlphaFoldDB" id="A0A4R1Q346"/>
<dbReference type="PANTHER" id="PTHR13061">
    <property type="entry name" value="DYNACTIN SUBUNIT P25"/>
    <property type="match status" value="1"/>
</dbReference>
<proteinExistence type="predicted"/>
<dbReference type="OrthoDB" id="9812571at2"/>
<dbReference type="SUPFAM" id="SSF51161">
    <property type="entry name" value="Trimeric LpxA-like enzymes"/>
    <property type="match status" value="2"/>
</dbReference>
<dbReference type="InterPro" id="IPR011004">
    <property type="entry name" value="Trimer_LpxA-like_sf"/>
</dbReference>
<gene>
    <name evidence="1" type="ORF">EV210_10261</name>
</gene>
<dbReference type="GO" id="GO:0016740">
    <property type="term" value="F:transferase activity"/>
    <property type="evidence" value="ECO:0007669"/>
    <property type="project" value="UniProtKB-KW"/>
</dbReference>
<keyword evidence="2" id="KW-1185">Reference proteome</keyword>
<evidence type="ECO:0000313" key="2">
    <source>
        <dbReference type="Proteomes" id="UP000295063"/>
    </source>
</evidence>
<dbReference type="Pfam" id="PF00132">
    <property type="entry name" value="Hexapep"/>
    <property type="match status" value="1"/>
</dbReference>
<protein>
    <submittedName>
        <fullName evidence="1">Carbonic anhydrase/acetyltransferase-like protein (Isoleucine patch superfamily)</fullName>
    </submittedName>
</protein>
<name>A0A4R1Q346_9FIRM</name>
<sequence>MLAGGLAESACLLGKMRLGGDVDIAQGSILRSDEGGITIENSSYVLENSVILGNAAFPTHIKAKTVFGHKSVVIGATIGNLCEIGNNALIMPGAVLGDMCILGEGTLIPEGMAVPDGSVVVGRPGRVIRQLTEQDRNMIKTMRGNDITLPAFQATTIEKLPEKRDMMGKLYAYGDKYPQIDEKAILFPSAEITGDVTVGARTIIGAGVKIIGDSHGPIRIGSNVQILENTVLHLLPDNELIIEDEVIIGPGCVIHGCHIGRGSVIEPGAIICDNSKLSSNTLVKAGSVVKQKSHFPERVVVEGFPAVIIESLTEELQKPSWRLSCEKLTK</sequence>
<organism evidence="1 2">
    <name type="scientific">Anaerospora hongkongensis</name>
    <dbReference type="NCBI Taxonomy" id="244830"/>
    <lineage>
        <taxon>Bacteria</taxon>
        <taxon>Bacillati</taxon>
        <taxon>Bacillota</taxon>
        <taxon>Negativicutes</taxon>
        <taxon>Selenomonadales</taxon>
        <taxon>Sporomusaceae</taxon>
        <taxon>Anaerospora</taxon>
    </lineage>
</organism>
<keyword evidence="1" id="KW-0808">Transferase</keyword>
<dbReference type="Proteomes" id="UP000295063">
    <property type="component" value="Unassembled WGS sequence"/>
</dbReference>
<comment type="caution">
    <text evidence="1">The sequence shown here is derived from an EMBL/GenBank/DDBJ whole genome shotgun (WGS) entry which is preliminary data.</text>
</comment>
<dbReference type="InterPro" id="IPR001451">
    <property type="entry name" value="Hexapep"/>
</dbReference>
<dbReference type="PANTHER" id="PTHR13061:SF29">
    <property type="entry name" value="GAMMA CARBONIC ANHYDRASE-LIKE 1, MITOCHONDRIAL-RELATED"/>
    <property type="match status" value="1"/>
</dbReference>
<dbReference type="RefSeq" id="WP_132075264.1">
    <property type="nucleotide sequence ID" value="NZ_SLUI01000002.1"/>
</dbReference>
<dbReference type="Gene3D" id="2.160.10.10">
    <property type="entry name" value="Hexapeptide repeat proteins"/>
    <property type="match status" value="2"/>
</dbReference>
<evidence type="ECO:0000313" key="1">
    <source>
        <dbReference type="EMBL" id="TCL39153.1"/>
    </source>
</evidence>
<reference evidence="1 2" key="1">
    <citation type="submission" date="2019-03" db="EMBL/GenBank/DDBJ databases">
        <title>Genomic Encyclopedia of Type Strains, Phase IV (KMG-IV): sequencing the most valuable type-strain genomes for metagenomic binning, comparative biology and taxonomic classification.</title>
        <authorList>
            <person name="Goeker M."/>
        </authorList>
    </citation>
    <scope>NUCLEOTIDE SEQUENCE [LARGE SCALE GENOMIC DNA]</scope>
    <source>
        <strain evidence="1 2">DSM 15969</strain>
    </source>
</reference>